<dbReference type="PANTHER" id="PTHR33154:SF33">
    <property type="entry name" value="TRANSCRIPTIONAL REPRESSOR SDPR"/>
    <property type="match status" value="1"/>
</dbReference>
<reference evidence="5 6" key="1">
    <citation type="submission" date="2023-07" db="EMBL/GenBank/DDBJ databases">
        <title>Sorghum-associated microbial communities from plants grown in Nebraska, USA.</title>
        <authorList>
            <person name="Schachtman D."/>
        </authorList>
    </citation>
    <scope>NUCLEOTIDE SEQUENCE [LARGE SCALE GENOMIC DNA]</scope>
    <source>
        <strain evidence="5 6">BE248</strain>
    </source>
</reference>
<dbReference type="EMBL" id="JAVDWH010000001">
    <property type="protein sequence ID" value="MDR7085819.1"/>
    <property type="molecule type" value="Genomic_DNA"/>
</dbReference>
<keyword evidence="1" id="KW-0805">Transcription regulation</keyword>
<evidence type="ECO:0000313" key="6">
    <source>
        <dbReference type="Proteomes" id="UP001257739"/>
    </source>
</evidence>
<dbReference type="RefSeq" id="WP_309966753.1">
    <property type="nucleotide sequence ID" value="NZ_JAVDWH010000001.1"/>
</dbReference>
<evidence type="ECO:0000259" key="4">
    <source>
        <dbReference type="PROSITE" id="PS50987"/>
    </source>
</evidence>
<dbReference type="PRINTS" id="PR00778">
    <property type="entry name" value="HTHARSR"/>
</dbReference>
<dbReference type="InterPro" id="IPR011991">
    <property type="entry name" value="ArsR-like_HTH"/>
</dbReference>
<name>A0ABU1UKZ1_9ACTN</name>
<dbReference type="PANTHER" id="PTHR33154">
    <property type="entry name" value="TRANSCRIPTIONAL REGULATOR, ARSR FAMILY"/>
    <property type="match status" value="1"/>
</dbReference>
<dbReference type="Pfam" id="PF12840">
    <property type="entry name" value="HTH_20"/>
    <property type="match status" value="1"/>
</dbReference>
<keyword evidence="3" id="KW-0804">Transcription</keyword>
<proteinExistence type="predicted"/>
<keyword evidence="6" id="KW-1185">Reference proteome</keyword>
<protein>
    <submittedName>
        <fullName evidence="5">DNA-binding transcriptional ArsR family regulator</fullName>
    </submittedName>
</protein>
<comment type="caution">
    <text evidence="5">The sequence shown here is derived from an EMBL/GenBank/DDBJ whole genome shotgun (WGS) entry which is preliminary data.</text>
</comment>
<keyword evidence="2 5" id="KW-0238">DNA-binding</keyword>
<organism evidence="5 6">
    <name type="scientific">Aeromicrobium panaciterrae</name>
    <dbReference type="NCBI Taxonomy" id="363861"/>
    <lineage>
        <taxon>Bacteria</taxon>
        <taxon>Bacillati</taxon>
        <taxon>Actinomycetota</taxon>
        <taxon>Actinomycetes</taxon>
        <taxon>Propionibacteriales</taxon>
        <taxon>Nocardioidaceae</taxon>
        <taxon>Aeromicrobium</taxon>
    </lineage>
</organism>
<dbReference type="GO" id="GO:0003677">
    <property type="term" value="F:DNA binding"/>
    <property type="evidence" value="ECO:0007669"/>
    <property type="project" value="UniProtKB-KW"/>
</dbReference>
<evidence type="ECO:0000256" key="3">
    <source>
        <dbReference type="ARBA" id="ARBA00023163"/>
    </source>
</evidence>
<dbReference type="CDD" id="cd00090">
    <property type="entry name" value="HTH_ARSR"/>
    <property type="match status" value="1"/>
</dbReference>
<dbReference type="InterPro" id="IPR001845">
    <property type="entry name" value="HTH_ArsR_DNA-bd_dom"/>
</dbReference>
<dbReference type="SMART" id="SM00418">
    <property type="entry name" value="HTH_ARSR"/>
    <property type="match status" value="1"/>
</dbReference>
<dbReference type="SUPFAM" id="SSF46785">
    <property type="entry name" value="Winged helix' DNA-binding domain"/>
    <property type="match status" value="1"/>
</dbReference>
<evidence type="ECO:0000256" key="2">
    <source>
        <dbReference type="ARBA" id="ARBA00023125"/>
    </source>
</evidence>
<dbReference type="PROSITE" id="PS50987">
    <property type="entry name" value="HTH_ARSR_2"/>
    <property type="match status" value="1"/>
</dbReference>
<dbReference type="NCBIfam" id="NF033788">
    <property type="entry name" value="HTH_metalloreg"/>
    <property type="match status" value="1"/>
</dbReference>
<dbReference type="InterPro" id="IPR036388">
    <property type="entry name" value="WH-like_DNA-bd_sf"/>
</dbReference>
<dbReference type="Proteomes" id="UP001257739">
    <property type="component" value="Unassembled WGS sequence"/>
</dbReference>
<evidence type="ECO:0000256" key="1">
    <source>
        <dbReference type="ARBA" id="ARBA00023015"/>
    </source>
</evidence>
<dbReference type="InterPro" id="IPR036390">
    <property type="entry name" value="WH_DNA-bd_sf"/>
</dbReference>
<gene>
    <name evidence="5" type="ORF">J2X11_000658</name>
</gene>
<dbReference type="Gene3D" id="1.10.10.10">
    <property type="entry name" value="Winged helix-like DNA-binding domain superfamily/Winged helix DNA-binding domain"/>
    <property type="match status" value="1"/>
</dbReference>
<accession>A0ABU1UKZ1</accession>
<feature type="domain" description="HTH arsR-type" evidence="4">
    <location>
        <begin position="1"/>
        <end position="104"/>
    </location>
</feature>
<sequence length="106" mass="11445">MSNQARSEAAFDAMGDPMRRRIAETLGNGALPVGELADRLPIGRPAVSKHLKVLESAGIVEHTSIGTRNLYALAPGGLAPLQVWIAKTWDDVLSEFVKHVENGERT</sequence>
<dbReference type="InterPro" id="IPR051081">
    <property type="entry name" value="HTH_MetalResp_TranReg"/>
</dbReference>
<evidence type="ECO:0000313" key="5">
    <source>
        <dbReference type="EMBL" id="MDR7085819.1"/>
    </source>
</evidence>